<feature type="domain" description="EH" evidence="10">
    <location>
        <begin position="460"/>
        <end position="548"/>
    </location>
</feature>
<comment type="subcellular location">
    <subcellularLocation>
        <location evidence="1">Cell membrane</location>
        <topology evidence="1">Peripheral membrane protein</topology>
        <orientation evidence="1">Cytoplasmic side</orientation>
    </subcellularLocation>
    <subcellularLocation>
        <location evidence="2">Endosome membrane</location>
        <topology evidence="2">Peripheral membrane protein</topology>
    </subcellularLocation>
</comment>
<keyword evidence="3" id="KW-1003">Cell membrane</keyword>
<dbReference type="CDD" id="cd00052">
    <property type="entry name" value="EH"/>
    <property type="match status" value="1"/>
</dbReference>
<dbReference type="SMART" id="SM00027">
    <property type="entry name" value="EH"/>
    <property type="match status" value="1"/>
</dbReference>
<dbReference type="AlphaFoldDB" id="A0A507E2I4"/>
<evidence type="ECO:0000259" key="10">
    <source>
        <dbReference type="PROSITE" id="PS50031"/>
    </source>
</evidence>
<keyword evidence="14" id="KW-1185">Reference proteome</keyword>
<evidence type="ECO:0000313" key="14">
    <source>
        <dbReference type="Proteomes" id="UP000318582"/>
    </source>
</evidence>
<comment type="caution">
    <text evidence="13">The sequence shown here is derived from an EMBL/GenBank/DDBJ whole genome shotgun (WGS) entry which is preliminary data.</text>
</comment>
<dbReference type="GO" id="GO:0016197">
    <property type="term" value="P:endosomal transport"/>
    <property type="evidence" value="ECO:0007669"/>
    <property type="project" value="TreeGrafter"/>
</dbReference>
<evidence type="ECO:0000256" key="9">
    <source>
        <dbReference type="SAM" id="MobiDB-lite"/>
    </source>
</evidence>
<dbReference type="GO" id="GO:0006897">
    <property type="term" value="P:endocytosis"/>
    <property type="evidence" value="ECO:0007669"/>
    <property type="project" value="TreeGrafter"/>
</dbReference>
<gene>
    <name evidence="13" type="ORF">PhCBS80983_g03471</name>
</gene>
<accession>A0A507E2I4</accession>
<dbReference type="Gene3D" id="1.10.268.20">
    <property type="match status" value="1"/>
</dbReference>
<dbReference type="InterPro" id="IPR000261">
    <property type="entry name" value="EH_dom"/>
</dbReference>
<dbReference type="Pfam" id="PF00350">
    <property type="entry name" value="Dynamin_N"/>
    <property type="match status" value="1"/>
</dbReference>
<keyword evidence="7" id="KW-0106">Calcium</keyword>
<feature type="region of interest" description="Disordered" evidence="9">
    <location>
        <begin position="1"/>
        <end position="38"/>
    </location>
</feature>
<dbReference type="InterPro" id="IPR011992">
    <property type="entry name" value="EF-hand-dom_pair"/>
</dbReference>
<evidence type="ECO:0000313" key="13">
    <source>
        <dbReference type="EMBL" id="TPX57961.1"/>
    </source>
</evidence>
<organism evidence="13 14">
    <name type="scientific">Powellomyces hirtus</name>
    <dbReference type="NCBI Taxonomy" id="109895"/>
    <lineage>
        <taxon>Eukaryota</taxon>
        <taxon>Fungi</taxon>
        <taxon>Fungi incertae sedis</taxon>
        <taxon>Chytridiomycota</taxon>
        <taxon>Chytridiomycota incertae sedis</taxon>
        <taxon>Chytridiomycetes</taxon>
        <taxon>Spizellomycetales</taxon>
        <taxon>Powellomycetaceae</taxon>
        <taxon>Powellomyces</taxon>
    </lineage>
</organism>
<dbReference type="PANTHER" id="PTHR11216:SF31">
    <property type="entry name" value="AT21416P"/>
    <property type="match status" value="1"/>
</dbReference>
<keyword evidence="5" id="KW-0547">Nucleotide-binding</keyword>
<dbReference type="GO" id="GO:0010008">
    <property type="term" value="C:endosome membrane"/>
    <property type="evidence" value="ECO:0007669"/>
    <property type="project" value="UniProtKB-SubCell"/>
</dbReference>
<dbReference type="FunFam" id="3.40.50.300:FF:000147">
    <property type="entry name" value="EH domain-containing protein 1"/>
    <property type="match status" value="1"/>
</dbReference>
<dbReference type="GO" id="GO:0005525">
    <property type="term" value="F:GTP binding"/>
    <property type="evidence" value="ECO:0007669"/>
    <property type="project" value="InterPro"/>
</dbReference>
<dbReference type="SUPFAM" id="SSF52540">
    <property type="entry name" value="P-loop containing nucleoside triphosphate hydrolases"/>
    <property type="match status" value="1"/>
</dbReference>
<dbReference type="CDD" id="cd09913">
    <property type="entry name" value="EHD"/>
    <property type="match status" value="1"/>
</dbReference>
<dbReference type="SUPFAM" id="SSF47473">
    <property type="entry name" value="EF-hand"/>
    <property type="match status" value="1"/>
</dbReference>
<dbReference type="PANTHER" id="PTHR11216">
    <property type="entry name" value="EH DOMAIN"/>
    <property type="match status" value="1"/>
</dbReference>
<dbReference type="Pfam" id="PF18150">
    <property type="entry name" value="DUF5600"/>
    <property type="match status" value="1"/>
</dbReference>
<protein>
    <submittedName>
        <fullName evidence="13">Uncharacterized protein</fullName>
    </submittedName>
</protein>
<dbReference type="InterPro" id="IPR045063">
    <property type="entry name" value="Dynamin_N"/>
</dbReference>
<dbReference type="InterPro" id="IPR031692">
    <property type="entry name" value="EHD_N"/>
</dbReference>
<dbReference type="GO" id="GO:0005886">
    <property type="term" value="C:plasma membrane"/>
    <property type="evidence" value="ECO:0007669"/>
    <property type="project" value="UniProtKB-SubCell"/>
</dbReference>
<dbReference type="InterPro" id="IPR002048">
    <property type="entry name" value="EF_hand_dom"/>
</dbReference>
<keyword evidence="6" id="KW-0967">Endosome</keyword>
<dbReference type="Gene3D" id="3.40.50.300">
    <property type="entry name" value="P-loop containing nucleotide triphosphate hydrolases"/>
    <property type="match status" value="1"/>
</dbReference>
<dbReference type="PRINTS" id="PR00195">
    <property type="entry name" value="DYNAMIN"/>
</dbReference>
<name>A0A507E2I4_9FUNG</name>
<evidence type="ECO:0000256" key="2">
    <source>
        <dbReference type="ARBA" id="ARBA00004481"/>
    </source>
</evidence>
<proteinExistence type="predicted"/>
<dbReference type="STRING" id="109895.A0A507E2I4"/>
<keyword evidence="4" id="KW-0479">Metal-binding</keyword>
<dbReference type="Pfam" id="PF12763">
    <property type="entry name" value="EH"/>
    <property type="match status" value="1"/>
</dbReference>
<dbReference type="Proteomes" id="UP000318582">
    <property type="component" value="Unassembled WGS sequence"/>
</dbReference>
<evidence type="ECO:0000259" key="12">
    <source>
        <dbReference type="PROSITE" id="PS51718"/>
    </source>
</evidence>
<dbReference type="GO" id="GO:0005509">
    <property type="term" value="F:calcium ion binding"/>
    <property type="evidence" value="ECO:0007669"/>
    <property type="project" value="InterPro"/>
</dbReference>
<dbReference type="PROSITE" id="PS50222">
    <property type="entry name" value="EF_HAND_2"/>
    <property type="match status" value="1"/>
</dbReference>
<reference evidence="13 14" key="1">
    <citation type="journal article" date="2019" name="Sci. Rep.">
        <title>Comparative genomics of chytrid fungi reveal insights into the obligate biotrophic and pathogenic lifestyle of Synchytrium endobioticum.</title>
        <authorList>
            <person name="van de Vossenberg B.T.L.H."/>
            <person name="Warris S."/>
            <person name="Nguyen H.D.T."/>
            <person name="van Gent-Pelzer M.P.E."/>
            <person name="Joly D.L."/>
            <person name="van de Geest H.C."/>
            <person name="Bonants P.J.M."/>
            <person name="Smith D.S."/>
            <person name="Levesque C.A."/>
            <person name="van der Lee T.A.J."/>
        </authorList>
    </citation>
    <scope>NUCLEOTIDE SEQUENCE [LARGE SCALE GENOMIC DNA]</scope>
    <source>
        <strain evidence="13 14">CBS 809.83</strain>
    </source>
</reference>
<dbReference type="InterPro" id="IPR027417">
    <property type="entry name" value="P-loop_NTPase"/>
</dbReference>
<evidence type="ECO:0000256" key="5">
    <source>
        <dbReference type="ARBA" id="ARBA00022741"/>
    </source>
</evidence>
<dbReference type="Pfam" id="PF16880">
    <property type="entry name" value="EHD_N"/>
    <property type="match status" value="1"/>
</dbReference>
<keyword evidence="8" id="KW-0472">Membrane</keyword>
<feature type="domain" description="Dynamin-type G" evidence="12">
    <location>
        <begin position="81"/>
        <end position="317"/>
    </location>
</feature>
<evidence type="ECO:0000256" key="8">
    <source>
        <dbReference type="ARBA" id="ARBA00023136"/>
    </source>
</evidence>
<dbReference type="EMBL" id="QEAQ01000044">
    <property type="protein sequence ID" value="TPX57961.1"/>
    <property type="molecule type" value="Genomic_DNA"/>
</dbReference>
<evidence type="ECO:0000256" key="7">
    <source>
        <dbReference type="ARBA" id="ARBA00022837"/>
    </source>
</evidence>
<sequence>MSESARSVAPPPLPTRSITPARAKSATPLTSGSKGGGVSGKAEFADILEGLKHIYKNKIKPMEQTYSFEQFHSPYLTDADIDAKPMVLIIGGYSTGKSTFVKHLLDKEYPGLHIGPEPTTDRFVAVMNGAEERIIPGNAAAVSAEMPFTSIQRFGSQFLQKFQVSFVNSPVLENLIIIDTPGILSGEKQRIGRSYDFTSVVEWFAGRADLILLLFDAHKLDISDEFKNAINALKGNDEKIRVVLNKADMVTGQQLLRVYGALMWSLGKILKTPEVSRVYIGSFWDQPLNHADCATLLAAEQRDLLADLRALPRNAIVRKINEIVKRTRMAKVHALIISHLRKEMPGFFGKKDKQDDLITNLEAEFMKLERLHGLVPGDFPDPDRFRETLAMFKLEKFAKLDKKMIDIVDQALSVDFPKLMQEYPTAQPTIAAMERNPFEAPGAANTSGGGDELWRYEQISRKGYVDQFRTIAGVDGKASGAACKPILESTGVETNVLAKVWRLADWTKDGYLDLDEFVVAMHLCNVAKKGWAELPDVLPQTLIPQRKC</sequence>
<evidence type="ECO:0000256" key="4">
    <source>
        <dbReference type="ARBA" id="ARBA00022723"/>
    </source>
</evidence>
<dbReference type="InterPro" id="IPR030381">
    <property type="entry name" value="G_DYNAMIN_dom"/>
</dbReference>
<evidence type="ECO:0000259" key="11">
    <source>
        <dbReference type="PROSITE" id="PS50222"/>
    </source>
</evidence>
<dbReference type="InterPro" id="IPR040990">
    <property type="entry name" value="DUF5600"/>
</dbReference>
<evidence type="ECO:0000256" key="1">
    <source>
        <dbReference type="ARBA" id="ARBA00004413"/>
    </source>
</evidence>
<dbReference type="InterPro" id="IPR022812">
    <property type="entry name" value="Dynamin"/>
</dbReference>
<dbReference type="Gene3D" id="1.10.238.10">
    <property type="entry name" value="EF-hand"/>
    <property type="match status" value="1"/>
</dbReference>
<feature type="domain" description="EF-hand" evidence="11">
    <location>
        <begin position="492"/>
        <end position="527"/>
    </location>
</feature>
<evidence type="ECO:0000256" key="3">
    <source>
        <dbReference type="ARBA" id="ARBA00022475"/>
    </source>
</evidence>
<evidence type="ECO:0000256" key="6">
    <source>
        <dbReference type="ARBA" id="ARBA00022753"/>
    </source>
</evidence>
<dbReference type="PROSITE" id="PS51718">
    <property type="entry name" value="G_DYNAMIN_2"/>
    <property type="match status" value="1"/>
</dbReference>
<dbReference type="PROSITE" id="PS50031">
    <property type="entry name" value="EH"/>
    <property type="match status" value="1"/>
</dbReference>